<proteinExistence type="predicted"/>
<organism evidence="2 3">
    <name type="scientific">Phanerochaete sordida</name>
    <dbReference type="NCBI Taxonomy" id="48140"/>
    <lineage>
        <taxon>Eukaryota</taxon>
        <taxon>Fungi</taxon>
        <taxon>Dikarya</taxon>
        <taxon>Basidiomycota</taxon>
        <taxon>Agaricomycotina</taxon>
        <taxon>Agaricomycetes</taxon>
        <taxon>Polyporales</taxon>
        <taxon>Phanerochaetaceae</taxon>
        <taxon>Phanerochaete</taxon>
    </lineage>
</organism>
<sequence>MVSALTLSFVLAAAATTVAGLPTIRGRLCDILDVTPVALGTIEVWSAAGNLGYLTPTVSGTLGGGYGVISSNQNQALNGVFACGDPGNSRSPVTLGAENAQTVPGDTDDAAIGLIAPYYPDGGSPNVGSGSANWLAMGPTYVTTDTSRRGSAPNGTGIIFADEPAWFESNVWSTTGLILSGQSHVSLFPTWTNDDASGSTPLLYFAAIPDQGAIVVTGDYDAFTSAYDYVGNWVQVWLVIGPQACDGC</sequence>
<feature type="signal peptide" evidence="1">
    <location>
        <begin position="1"/>
        <end position="20"/>
    </location>
</feature>
<accession>A0A9P3LJY2</accession>
<feature type="chain" id="PRO_5040109398" evidence="1">
    <location>
        <begin position="21"/>
        <end position="248"/>
    </location>
</feature>
<reference evidence="2 3" key="1">
    <citation type="submission" date="2021-08" db="EMBL/GenBank/DDBJ databases">
        <title>Draft Genome Sequence of Phanerochaete sordida strain YK-624.</title>
        <authorList>
            <person name="Mori T."/>
            <person name="Dohra H."/>
            <person name="Suzuki T."/>
            <person name="Kawagishi H."/>
            <person name="Hirai H."/>
        </authorList>
    </citation>
    <scope>NUCLEOTIDE SEQUENCE [LARGE SCALE GENOMIC DNA]</scope>
    <source>
        <strain evidence="2 3">YK-624</strain>
    </source>
</reference>
<evidence type="ECO:0000313" key="2">
    <source>
        <dbReference type="EMBL" id="GJE97976.1"/>
    </source>
</evidence>
<name>A0A9P3LJY2_9APHY</name>
<comment type="caution">
    <text evidence="2">The sequence shown here is derived from an EMBL/GenBank/DDBJ whole genome shotgun (WGS) entry which is preliminary data.</text>
</comment>
<protein>
    <submittedName>
        <fullName evidence="2">Uncharacterized protein</fullName>
    </submittedName>
</protein>
<keyword evidence="1" id="KW-0732">Signal</keyword>
<keyword evidence="3" id="KW-1185">Reference proteome</keyword>
<evidence type="ECO:0000256" key="1">
    <source>
        <dbReference type="SAM" id="SignalP"/>
    </source>
</evidence>
<dbReference type="EMBL" id="BPQB01000080">
    <property type="protein sequence ID" value="GJE97976.1"/>
    <property type="molecule type" value="Genomic_DNA"/>
</dbReference>
<dbReference type="Proteomes" id="UP000703269">
    <property type="component" value="Unassembled WGS sequence"/>
</dbReference>
<evidence type="ECO:0000313" key="3">
    <source>
        <dbReference type="Proteomes" id="UP000703269"/>
    </source>
</evidence>
<dbReference type="AlphaFoldDB" id="A0A9P3LJY2"/>
<gene>
    <name evidence="2" type="ORF">PsYK624_141980</name>
</gene>
<dbReference type="OrthoDB" id="10512138at2759"/>